<feature type="compositionally biased region" description="Basic and acidic residues" evidence="1">
    <location>
        <begin position="68"/>
        <end position="77"/>
    </location>
</feature>
<keyword evidence="3" id="KW-1185">Reference proteome</keyword>
<organism evidence="2 3">
    <name type="scientific">Vitrella brassicaformis (strain CCMP3155)</name>
    <dbReference type="NCBI Taxonomy" id="1169540"/>
    <lineage>
        <taxon>Eukaryota</taxon>
        <taxon>Sar</taxon>
        <taxon>Alveolata</taxon>
        <taxon>Colpodellida</taxon>
        <taxon>Vitrellaceae</taxon>
        <taxon>Vitrella</taxon>
    </lineage>
</organism>
<dbReference type="Proteomes" id="UP000041254">
    <property type="component" value="Unassembled WGS sequence"/>
</dbReference>
<dbReference type="AlphaFoldDB" id="A0A0G4GII2"/>
<protein>
    <submittedName>
        <fullName evidence="2">Uncharacterized protein</fullName>
    </submittedName>
</protein>
<evidence type="ECO:0000256" key="1">
    <source>
        <dbReference type="SAM" id="MobiDB-lite"/>
    </source>
</evidence>
<feature type="region of interest" description="Disordered" evidence="1">
    <location>
        <begin position="66"/>
        <end position="90"/>
    </location>
</feature>
<dbReference type="InParanoid" id="A0A0G4GII2"/>
<gene>
    <name evidence="2" type="ORF">Vbra_17902</name>
</gene>
<dbReference type="VEuPathDB" id="CryptoDB:Vbra_17902"/>
<sequence>MTPRDREAKTNEIMNGIEIDPESVVVVYYKCTRCGVRNKAARRVLSGGGWGKFSYHKFLQHIRQAHMGKKEEDKKEEEGGEPAAKKAKTGGEAGASGQIVAYILYLLAYDLKMWRAHQGQPRGGKLQFGVVRDMAEEEASSFGGDVQRDQMHDLDSSSCLFVCLADSMLKPSTAKMCTSR</sequence>
<evidence type="ECO:0000313" key="2">
    <source>
        <dbReference type="EMBL" id="CEM29678.1"/>
    </source>
</evidence>
<accession>A0A0G4GII2</accession>
<name>A0A0G4GII2_VITBC</name>
<dbReference type="EMBL" id="CDMY01000677">
    <property type="protein sequence ID" value="CEM29678.1"/>
    <property type="molecule type" value="Genomic_DNA"/>
</dbReference>
<evidence type="ECO:0000313" key="3">
    <source>
        <dbReference type="Proteomes" id="UP000041254"/>
    </source>
</evidence>
<proteinExistence type="predicted"/>
<reference evidence="2 3" key="1">
    <citation type="submission" date="2014-11" db="EMBL/GenBank/DDBJ databases">
        <authorList>
            <person name="Zhu J."/>
            <person name="Qi W."/>
            <person name="Song R."/>
        </authorList>
    </citation>
    <scope>NUCLEOTIDE SEQUENCE [LARGE SCALE GENOMIC DNA]</scope>
</reference>